<dbReference type="GO" id="GO:0005886">
    <property type="term" value="C:plasma membrane"/>
    <property type="evidence" value="ECO:0007669"/>
    <property type="project" value="UniProtKB-SubCell"/>
</dbReference>
<feature type="transmembrane region" description="Helical" evidence="7">
    <location>
        <begin position="165"/>
        <end position="187"/>
    </location>
</feature>
<reference evidence="9" key="1">
    <citation type="journal article" date="2015" name="Nature">
        <title>Complex archaea that bridge the gap between prokaryotes and eukaryotes.</title>
        <authorList>
            <person name="Spang A."/>
            <person name="Saw J.H."/>
            <person name="Jorgensen S.L."/>
            <person name="Zaremba-Niedzwiedzka K."/>
            <person name="Martijn J."/>
            <person name="Lind A.E."/>
            <person name="van Eijk R."/>
            <person name="Schleper C."/>
            <person name="Guy L."/>
            <person name="Ettema T.J."/>
        </authorList>
    </citation>
    <scope>NUCLEOTIDE SEQUENCE</scope>
</reference>
<dbReference type="AlphaFoldDB" id="A0A0F9EKP1"/>
<evidence type="ECO:0000256" key="3">
    <source>
        <dbReference type="ARBA" id="ARBA00022475"/>
    </source>
</evidence>
<feature type="transmembrane region" description="Helical" evidence="7">
    <location>
        <begin position="239"/>
        <end position="269"/>
    </location>
</feature>
<dbReference type="InterPro" id="IPR035906">
    <property type="entry name" value="MetI-like_sf"/>
</dbReference>
<evidence type="ECO:0000256" key="4">
    <source>
        <dbReference type="ARBA" id="ARBA00022692"/>
    </source>
</evidence>
<feature type="transmembrane region" description="Helical" evidence="7">
    <location>
        <begin position="199"/>
        <end position="219"/>
    </location>
</feature>
<keyword evidence="3" id="KW-1003">Cell membrane</keyword>
<evidence type="ECO:0000256" key="7">
    <source>
        <dbReference type="SAM" id="Phobius"/>
    </source>
</evidence>
<dbReference type="SUPFAM" id="SSF161098">
    <property type="entry name" value="MetI-like"/>
    <property type="match status" value="2"/>
</dbReference>
<protein>
    <recommendedName>
        <fullName evidence="8">ABC transmembrane type-1 domain-containing protein</fullName>
    </recommendedName>
</protein>
<evidence type="ECO:0000259" key="8">
    <source>
        <dbReference type="PROSITE" id="PS50928"/>
    </source>
</evidence>
<gene>
    <name evidence="9" type="ORF">LCGC14_2062380</name>
</gene>
<evidence type="ECO:0000256" key="2">
    <source>
        <dbReference type="ARBA" id="ARBA00022448"/>
    </source>
</evidence>
<dbReference type="GO" id="GO:0055085">
    <property type="term" value="P:transmembrane transport"/>
    <property type="evidence" value="ECO:0007669"/>
    <property type="project" value="InterPro"/>
</dbReference>
<dbReference type="PROSITE" id="PS50928">
    <property type="entry name" value="ABC_TM1"/>
    <property type="match status" value="1"/>
</dbReference>
<dbReference type="Gene3D" id="1.10.3720.10">
    <property type="entry name" value="MetI-like"/>
    <property type="match status" value="2"/>
</dbReference>
<dbReference type="PANTHER" id="PTHR30193:SF37">
    <property type="entry name" value="INNER MEMBRANE ABC TRANSPORTER PERMEASE PROTEIN YCJO"/>
    <property type="match status" value="1"/>
</dbReference>
<evidence type="ECO:0000256" key="6">
    <source>
        <dbReference type="ARBA" id="ARBA00023136"/>
    </source>
</evidence>
<keyword evidence="4 7" id="KW-0812">Transmembrane</keyword>
<comment type="subcellular location">
    <subcellularLocation>
        <location evidence="1">Cell membrane</location>
        <topology evidence="1">Multi-pass membrane protein</topology>
    </subcellularLocation>
</comment>
<keyword evidence="5 7" id="KW-1133">Transmembrane helix</keyword>
<evidence type="ECO:0000256" key="5">
    <source>
        <dbReference type="ARBA" id="ARBA00022989"/>
    </source>
</evidence>
<feature type="transmembrane region" description="Helical" evidence="7">
    <location>
        <begin position="12"/>
        <end position="33"/>
    </location>
</feature>
<proteinExistence type="predicted"/>
<evidence type="ECO:0000313" key="9">
    <source>
        <dbReference type="EMBL" id="KKL74688.1"/>
    </source>
</evidence>
<feature type="transmembrane region" description="Helical" evidence="7">
    <location>
        <begin position="353"/>
        <end position="377"/>
    </location>
</feature>
<keyword evidence="6 7" id="KW-0472">Membrane</keyword>
<dbReference type="Pfam" id="PF00528">
    <property type="entry name" value="BPD_transp_1"/>
    <property type="match status" value="1"/>
</dbReference>
<feature type="domain" description="ABC transmembrane type-1" evidence="8">
    <location>
        <begin position="161"/>
        <end position="377"/>
    </location>
</feature>
<name>A0A0F9EKP1_9ZZZZ</name>
<dbReference type="EMBL" id="LAZR01024571">
    <property type="protein sequence ID" value="KKL74688.1"/>
    <property type="molecule type" value="Genomic_DNA"/>
</dbReference>
<sequence>MIVAKRRSLGGWWGAPIYFLAPAVILFVVLFAIPTVSSLYVCLCKWTGFTPQMEFTGLRNFGKLLGNSFPLGWREAGKWSIPYVALVLCCGGLLFGAALKHKTLRARKFFWPIILVPLLISTMGCVTLWKLIVDSRHGLALGLSIPYAWFEGGDARFWLSIRNNLWIMSVGGVFFFSFALLFAAALNNKNLRGRKFFQTMIFFPSFISVVGVATFWKLIYDSKSGLINLALRGLGGEGVQWLAADIAINSVIIMMIWAGVGGTMILLLAGMRRIPTDYYEAAEIDGASAPQQFFHVTLPMMREVIIIALSLWMIGSMRVFGYIQALLAPDIKDAAQVISTLQYEYAFSNRQGIFMMGRATAMAVVQVILVLILVWIVRRFRERKSVEY</sequence>
<keyword evidence="2" id="KW-0813">Transport</keyword>
<dbReference type="InterPro" id="IPR000515">
    <property type="entry name" value="MetI-like"/>
</dbReference>
<feature type="transmembrane region" description="Helical" evidence="7">
    <location>
        <begin position="79"/>
        <end position="97"/>
    </location>
</feature>
<comment type="caution">
    <text evidence="9">The sequence shown here is derived from an EMBL/GenBank/DDBJ whole genome shotgun (WGS) entry which is preliminary data.</text>
</comment>
<feature type="transmembrane region" description="Helical" evidence="7">
    <location>
        <begin position="109"/>
        <end position="132"/>
    </location>
</feature>
<organism evidence="9">
    <name type="scientific">marine sediment metagenome</name>
    <dbReference type="NCBI Taxonomy" id="412755"/>
    <lineage>
        <taxon>unclassified sequences</taxon>
        <taxon>metagenomes</taxon>
        <taxon>ecological metagenomes</taxon>
    </lineage>
</organism>
<feature type="transmembrane region" description="Helical" evidence="7">
    <location>
        <begin position="304"/>
        <end position="323"/>
    </location>
</feature>
<dbReference type="PANTHER" id="PTHR30193">
    <property type="entry name" value="ABC TRANSPORTER PERMEASE PROTEIN"/>
    <property type="match status" value="1"/>
</dbReference>
<accession>A0A0F9EKP1</accession>
<dbReference type="CDD" id="cd06261">
    <property type="entry name" value="TM_PBP2"/>
    <property type="match status" value="1"/>
</dbReference>
<dbReference type="InterPro" id="IPR051393">
    <property type="entry name" value="ABC_transporter_permease"/>
</dbReference>
<evidence type="ECO:0000256" key="1">
    <source>
        <dbReference type="ARBA" id="ARBA00004651"/>
    </source>
</evidence>